<dbReference type="SUPFAM" id="SSF56601">
    <property type="entry name" value="beta-lactamase/transpeptidase-like"/>
    <property type="match status" value="1"/>
</dbReference>
<sequence length="825" mass="87548">MMLRLRRLRLFRGRLNRPAVLLFCSLLAGLVVAGAAFPAVAMSGLAAKAGAESFEDLPAELTVPQVPEATQAYAADGKTLLATFFDENRQDVPLDQISPAMRKAMVAAEDHAFYHHNGVDLKGFLRALVSNGTGGSKQGASTLTMQLVRMSLVYGATDPNDVVAASEDTTGRKLREMRQAAALEKKLSKDQILERYLNMAPFGHGTYGVAAASRFYFGKEPRDLTVPEAAMIAGLVKSPSFYDALDTKGQGYQQTVDRRNWVLGQMRETGAITPAEETAALAVPLKVKGKTPTNGCTSAVHNDWGFFCDYLSRWWMSQEAFGNTSYDRERQLKGGGYRIVTTLDPAVQKAAHKNVEQYLPTGEQDALMVAAVEPGTGRVRALAANRTFGLDDPAKPKNPISSNPAQARDDIRATYPRTTNPLLTGGGDITGYQAGSTFKVFTMVAALEAGYPLSYQINAPNRYPSKYTTAAGTESACPGTERWCPSNDNAGMAGLHDMWSAFGRSVNTYFVPLEERVGAGKVVDAAKRLGIKFRAGNDADMAKDESSADGWGSFTLGVSATTPLDLANAYATLAADGKHCEPIPVQEVRDHSGKLLDVAKPRCDQAVDSGIARAAIDAARCPVGDQSAYGRCSGATATVVHQVVGHPVAGKTGTTDSDRTASLVATTTSLSVAGILANPDWPETTENMNHNIVNPAVYETLADAMKGKPKKDFPKPDGALVNGEQRSVPSVACRSVDEATNTLRNAGFRVEVDDNRVDSSCPAGTVARTDPDGRTVSGGLVMLRISNGQGQSGGRNDHSPGGNGDGGPRNGDGGPPADVPPGGRR</sequence>
<dbReference type="SUPFAM" id="SSF53955">
    <property type="entry name" value="Lysozyme-like"/>
    <property type="match status" value="1"/>
</dbReference>
<comment type="caution">
    <text evidence="11">The sequence shown here is derived from an EMBL/GenBank/DDBJ whole genome shotgun (WGS) entry which is preliminary data.</text>
</comment>
<evidence type="ECO:0000256" key="4">
    <source>
        <dbReference type="ARBA" id="ARBA00022679"/>
    </source>
</evidence>
<keyword evidence="3" id="KW-0328">Glycosyltransferase</keyword>
<dbReference type="InterPro" id="IPR005543">
    <property type="entry name" value="PASTA_dom"/>
</dbReference>
<feature type="domain" description="PASTA" evidence="10">
    <location>
        <begin position="722"/>
        <end position="787"/>
    </location>
</feature>
<keyword evidence="5" id="KW-0378">Hydrolase</keyword>
<dbReference type="Pfam" id="PF03793">
    <property type="entry name" value="PASTA"/>
    <property type="match status" value="1"/>
</dbReference>
<dbReference type="InterPro" id="IPR001264">
    <property type="entry name" value="Glyco_trans_51"/>
</dbReference>
<gene>
    <name evidence="11" type="ORF">V1633_02625</name>
</gene>
<proteinExistence type="predicted"/>
<dbReference type="InterPro" id="IPR050396">
    <property type="entry name" value="Glycosyltr_51/Transpeptidase"/>
</dbReference>
<dbReference type="RefSeq" id="WP_331212495.1">
    <property type="nucleotide sequence ID" value="NZ_JAZGQK010000002.1"/>
</dbReference>
<evidence type="ECO:0000256" key="5">
    <source>
        <dbReference type="ARBA" id="ARBA00022801"/>
    </source>
</evidence>
<dbReference type="PANTHER" id="PTHR32282">
    <property type="entry name" value="BINDING PROTEIN TRANSPEPTIDASE, PUTATIVE-RELATED"/>
    <property type="match status" value="1"/>
</dbReference>
<dbReference type="Gene3D" id="1.10.3810.10">
    <property type="entry name" value="Biosynthetic peptidoglycan transglycosylase-like"/>
    <property type="match status" value="1"/>
</dbReference>
<dbReference type="InterPro" id="IPR023346">
    <property type="entry name" value="Lysozyme-like_dom_sf"/>
</dbReference>
<keyword evidence="2" id="KW-0645">Protease</keyword>
<evidence type="ECO:0000259" key="10">
    <source>
        <dbReference type="PROSITE" id="PS51178"/>
    </source>
</evidence>
<evidence type="ECO:0000256" key="7">
    <source>
        <dbReference type="ARBA" id="ARBA00034000"/>
    </source>
</evidence>
<dbReference type="Pfam" id="PF00905">
    <property type="entry name" value="Transpeptidase"/>
    <property type="match status" value="1"/>
</dbReference>
<feature type="region of interest" description="Disordered" evidence="9">
    <location>
        <begin position="755"/>
        <end position="825"/>
    </location>
</feature>
<dbReference type="PROSITE" id="PS51178">
    <property type="entry name" value="PASTA"/>
    <property type="match status" value="1"/>
</dbReference>
<evidence type="ECO:0000256" key="1">
    <source>
        <dbReference type="ARBA" id="ARBA00022645"/>
    </source>
</evidence>
<name>A0ABU7RLK7_9ACTN</name>
<keyword evidence="12" id="KW-1185">Reference proteome</keyword>
<organism evidence="11 12">
    <name type="scientific">Plantactinospora sonchi</name>
    <dbReference type="NCBI Taxonomy" id="1544735"/>
    <lineage>
        <taxon>Bacteria</taxon>
        <taxon>Bacillati</taxon>
        <taxon>Actinomycetota</taxon>
        <taxon>Actinomycetes</taxon>
        <taxon>Micromonosporales</taxon>
        <taxon>Micromonosporaceae</taxon>
        <taxon>Plantactinospora</taxon>
    </lineage>
</organism>
<dbReference type="EMBL" id="JAZGQK010000002">
    <property type="protein sequence ID" value="MEE6257382.1"/>
    <property type="molecule type" value="Genomic_DNA"/>
</dbReference>
<dbReference type="Gene3D" id="3.30.10.20">
    <property type="match status" value="1"/>
</dbReference>
<dbReference type="InterPro" id="IPR001460">
    <property type="entry name" value="PCN-bd_Tpept"/>
</dbReference>
<dbReference type="Proteomes" id="UP001332243">
    <property type="component" value="Unassembled WGS sequence"/>
</dbReference>
<feature type="compositionally biased region" description="Gly residues" evidence="9">
    <location>
        <begin position="801"/>
        <end position="814"/>
    </location>
</feature>
<evidence type="ECO:0000256" key="3">
    <source>
        <dbReference type="ARBA" id="ARBA00022676"/>
    </source>
</evidence>
<evidence type="ECO:0000313" key="12">
    <source>
        <dbReference type="Proteomes" id="UP001332243"/>
    </source>
</evidence>
<dbReference type="CDD" id="cd06577">
    <property type="entry name" value="PASTA_pknB"/>
    <property type="match status" value="1"/>
</dbReference>
<reference evidence="11 12" key="1">
    <citation type="submission" date="2024-01" db="EMBL/GenBank/DDBJ databases">
        <title>Genome insights into Plantactinospora sonchi sp. nov.</title>
        <authorList>
            <person name="Wang L."/>
        </authorList>
    </citation>
    <scope>NUCLEOTIDE SEQUENCE [LARGE SCALE GENOMIC DNA]</scope>
    <source>
        <strain evidence="11 12">NEAU-QY2</strain>
    </source>
</reference>
<dbReference type="InterPro" id="IPR036950">
    <property type="entry name" value="PBP_transglycosylase"/>
</dbReference>
<keyword evidence="1" id="KW-0121">Carboxypeptidase</keyword>
<evidence type="ECO:0000256" key="9">
    <source>
        <dbReference type="SAM" id="MobiDB-lite"/>
    </source>
</evidence>
<protein>
    <submittedName>
        <fullName evidence="11">Penicillin-binding protein</fullName>
    </submittedName>
</protein>
<accession>A0ABU7RLK7</accession>
<keyword evidence="6" id="KW-0511">Multifunctional enzyme</keyword>
<evidence type="ECO:0000256" key="2">
    <source>
        <dbReference type="ARBA" id="ARBA00022670"/>
    </source>
</evidence>
<dbReference type="Pfam" id="PF00912">
    <property type="entry name" value="Transgly"/>
    <property type="match status" value="1"/>
</dbReference>
<comment type="catalytic activity">
    <reaction evidence="7">
        <text>Preferential cleavage: (Ac)2-L-Lys-D-Ala-|-D-Ala. Also transpeptidation of peptidyl-alanyl moieties that are N-acyl substituents of D-alanine.</text>
        <dbReference type="EC" id="3.4.16.4"/>
    </reaction>
</comment>
<evidence type="ECO:0000256" key="8">
    <source>
        <dbReference type="ARBA" id="ARBA00049902"/>
    </source>
</evidence>
<dbReference type="InterPro" id="IPR012338">
    <property type="entry name" value="Beta-lactam/transpept-like"/>
</dbReference>
<dbReference type="Gene3D" id="3.40.710.10">
    <property type="entry name" value="DD-peptidase/beta-lactamase superfamily"/>
    <property type="match status" value="1"/>
</dbReference>
<evidence type="ECO:0000256" key="6">
    <source>
        <dbReference type="ARBA" id="ARBA00023268"/>
    </source>
</evidence>
<evidence type="ECO:0000313" key="11">
    <source>
        <dbReference type="EMBL" id="MEE6257382.1"/>
    </source>
</evidence>
<feature type="region of interest" description="Disordered" evidence="9">
    <location>
        <begin position="390"/>
        <end position="410"/>
    </location>
</feature>
<dbReference type="PANTHER" id="PTHR32282:SF33">
    <property type="entry name" value="PEPTIDOGLYCAN GLYCOSYLTRANSFERASE"/>
    <property type="match status" value="1"/>
</dbReference>
<dbReference type="SMART" id="SM00740">
    <property type="entry name" value="PASTA"/>
    <property type="match status" value="1"/>
</dbReference>
<comment type="catalytic activity">
    <reaction evidence="8">
        <text>[GlcNAc-(1-&gt;4)-Mur2Ac(oyl-L-Ala-gamma-D-Glu-L-Lys-D-Ala-D-Ala)](n)-di-trans,octa-cis-undecaprenyl diphosphate + beta-D-GlcNAc-(1-&gt;4)-Mur2Ac(oyl-L-Ala-gamma-D-Glu-L-Lys-D-Ala-D-Ala)-di-trans,octa-cis-undecaprenyl diphosphate = [GlcNAc-(1-&gt;4)-Mur2Ac(oyl-L-Ala-gamma-D-Glu-L-Lys-D-Ala-D-Ala)](n+1)-di-trans,octa-cis-undecaprenyl diphosphate + di-trans,octa-cis-undecaprenyl diphosphate + H(+)</text>
        <dbReference type="Rhea" id="RHEA:23708"/>
        <dbReference type="Rhea" id="RHEA-COMP:9602"/>
        <dbReference type="Rhea" id="RHEA-COMP:9603"/>
        <dbReference type="ChEBI" id="CHEBI:15378"/>
        <dbReference type="ChEBI" id="CHEBI:58405"/>
        <dbReference type="ChEBI" id="CHEBI:60033"/>
        <dbReference type="ChEBI" id="CHEBI:78435"/>
        <dbReference type="EC" id="2.4.99.28"/>
    </reaction>
</comment>
<keyword evidence="4" id="KW-0808">Transferase</keyword>